<gene>
    <name evidence="1" type="ordered locus">Mtc_0519</name>
</gene>
<reference evidence="1 2" key="1">
    <citation type="journal article" date="2012" name="J. Bacteriol.">
        <title>Complete genome sequence of a thermophilic methanogen, Methanocella conradii HZ254, isolated from Chinese rice field soil.</title>
        <authorList>
            <person name="Lu Z."/>
            <person name="Lu Y."/>
        </authorList>
    </citation>
    <scope>NUCLEOTIDE SEQUENCE [LARGE SCALE GENOMIC DNA]</scope>
    <source>
        <strain evidence="2">DSM 24694 / JCM 17849 / CGMCC 1.5162 / HZ254</strain>
    </source>
</reference>
<dbReference type="RefSeq" id="WP_014405124.1">
    <property type="nucleotide sequence ID" value="NC_017034.1"/>
</dbReference>
<dbReference type="eggNOG" id="arCOG12590">
    <property type="taxonomic scope" value="Archaea"/>
</dbReference>
<proteinExistence type="predicted"/>
<dbReference type="KEGG" id="mez:Mtc_0519"/>
<name>H8I588_METCZ</name>
<dbReference type="AlphaFoldDB" id="H8I588"/>
<evidence type="ECO:0000313" key="1">
    <source>
        <dbReference type="EMBL" id="AFC99285.1"/>
    </source>
</evidence>
<keyword evidence="2" id="KW-1185">Reference proteome</keyword>
<accession>H8I588</accession>
<protein>
    <submittedName>
        <fullName evidence="1">Uncharacterized protein</fullName>
    </submittedName>
</protein>
<dbReference type="EMBL" id="CP003243">
    <property type="protein sequence ID" value="AFC99285.1"/>
    <property type="molecule type" value="Genomic_DNA"/>
</dbReference>
<dbReference type="GeneID" id="11970408"/>
<dbReference type="OrthoDB" id="376610at2157"/>
<sequence>MKTNIKLGALFILAIFILAITAPGMAGARSRIDGLADKDSGYGEHAELVKAIRDYLTGKSDKLPPYNEYKSSGENNIKPTYREATRPFIYNDTYSRGNVSSMSISTTPTRVYDPHWSNTYIGFGNKDGGPRAWFVDGVVDWLYDLENNGKEEFVMHQWGDGDAENCIQMTRYDNTITFTIYSKAFAYPWIDWCYFPSIHDFMIYVRPVGIDGNGNYNRVEYCVYDLDTNTAYVKTFTLPRAEHIKDVDIALEKYYEDGEPRPGMVNSWKYVRDFHAYDLSGSMLNLPNNEHIFEYYTDNVANYYYRDLYGYYGNIYITRYDPRYSPPPHP</sequence>
<evidence type="ECO:0000313" key="2">
    <source>
        <dbReference type="Proteomes" id="UP000005233"/>
    </source>
</evidence>
<dbReference type="HOGENOM" id="CLU_840946_0_0_2"/>
<dbReference type="Proteomes" id="UP000005233">
    <property type="component" value="Chromosome"/>
</dbReference>
<organism evidence="1 2">
    <name type="scientific">Methanocella conradii (strain DSM 24694 / JCM 17849 / CGMCC 1.5162 / HZ254)</name>
    <dbReference type="NCBI Taxonomy" id="1041930"/>
    <lineage>
        <taxon>Archaea</taxon>
        <taxon>Methanobacteriati</taxon>
        <taxon>Methanobacteriota</taxon>
        <taxon>Stenosarchaea group</taxon>
        <taxon>Methanomicrobia</taxon>
        <taxon>Methanocellales</taxon>
        <taxon>Methanocellaceae</taxon>
        <taxon>Methanocella</taxon>
    </lineage>
</organism>